<evidence type="ECO:0000259" key="6">
    <source>
        <dbReference type="Pfam" id="PF04893"/>
    </source>
</evidence>
<evidence type="ECO:0000313" key="7">
    <source>
        <dbReference type="EMBL" id="ANP35150.1"/>
    </source>
</evidence>
<feature type="transmembrane region" description="Helical" evidence="5">
    <location>
        <begin position="113"/>
        <end position="146"/>
    </location>
</feature>
<keyword evidence="8" id="KW-1185">Reference proteome</keyword>
<name>A0A1B0ZLZ2_9RHOB</name>
<evidence type="ECO:0000256" key="5">
    <source>
        <dbReference type="SAM" id="Phobius"/>
    </source>
</evidence>
<reference evidence="7 8" key="1">
    <citation type="submission" date="2016-04" db="EMBL/GenBank/DDBJ databases">
        <authorList>
            <person name="Evans L.H."/>
            <person name="Alamgir A."/>
            <person name="Owens N."/>
            <person name="Weber N.D."/>
            <person name="Virtaneva K."/>
            <person name="Barbian K."/>
            <person name="Babar A."/>
            <person name="Rosenke K."/>
        </authorList>
    </citation>
    <scope>NUCLEOTIDE SEQUENCE [LARGE SCALE GENOMIC DNA]</scope>
    <source>
        <strain evidence="7 8">JL2886</strain>
    </source>
</reference>
<evidence type="ECO:0000256" key="2">
    <source>
        <dbReference type="ARBA" id="ARBA00022692"/>
    </source>
</evidence>
<keyword evidence="4 5" id="KW-0472">Membrane</keyword>
<gene>
    <name evidence="7" type="ORF">JL2886_00217</name>
</gene>
<comment type="subcellular location">
    <subcellularLocation>
        <location evidence="1">Membrane</location>
        <topology evidence="1">Multi-pass membrane protein</topology>
    </subcellularLocation>
</comment>
<evidence type="ECO:0000256" key="1">
    <source>
        <dbReference type="ARBA" id="ARBA00004141"/>
    </source>
</evidence>
<feature type="transmembrane region" description="Helical" evidence="5">
    <location>
        <begin position="158"/>
        <end position="183"/>
    </location>
</feature>
<keyword evidence="2 5" id="KW-0812">Transmembrane</keyword>
<feature type="transmembrane region" description="Helical" evidence="5">
    <location>
        <begin position="34"/>
        <end position="57"/>
    </location>
</feature>
<feature type="domain" description="Yip1" evidence="6">
    <location>
        <begin position="11"/>
        <end position="178"/>
    </location>
</feature>
<feature type="transmembrane region" description="Helical" evidence="5">
    <location>
        <begin position="69"/>
        <end position="93"/>
    </location>
</feature>
<dbReference type="Pfam" id="PF04893">
    <property type="entry name" value="Yip1"/>
    <property type="match status" value="1"/>
</dbReference>
<evidence type="ECO:0000313" key="8">
    <source>
        <dbReference type="Proteomes" id="UP000092565"/>
    </source>
</evidence>
<sequence length="194" mass="20709">MTPLLNLALLTLRSPAKAAEIVLAQQWRGEAVWTGLLLVAVLNALTHALMLWLFPVAQELAFLNMSPTALVGLSAGLLVVFSVAVTFCGRLIGGQGGFAQVLPVMVWLQLVRVGIQAVVIVVTLLSAGIGALLSLLVNVFLIYVLLHFVNEAHRFNSLWRAFGVLVMASLLALFTLTFVLGLLGPAKLGLPAYV</sequence>
<proteinExistence type="predicted"/>
<evidence type="ECO:0000256" key="3">
    <source>
        <dbReference type="ARBA" id="ARBA00022989"/>
    </source>
</evidence>
<evidence type="ECO:0000256" key="4">
    <source>
        <dbReference type="ARBA" id="ARBA00023136"/>
    </source>
</evidence>
<dbReference type="EMBL" id="CP015124">
    <property type="protein sequence ID" value="ANP35150.1"/>
    <property type="molecule type" value="Genomic_DNA"/>
</dbReference>
<dbReference type="RefSeq" id="WP_065270318.1">
    <property type="nucleotide sequence ID" value="NZ_CP015124.1"/>
</dbReference>
<dbReference type="OrthoDB" id="7872013at2"/>
<dbReference type="AlphaFoldDB" id="A0A1B0ZLZ2"/>
<accession>A0A1B0ZLZ2</accession>
<keyword evidence="3 5" id="KW-1133">Transmembrane helix</keyword>
<dbReference type="Proteomes" id="UP000092565">
    <property type="component" value="Chromosome"/>
</dbReference>
<protein>
    <recommendedName>
        <fullName evidence="6">Yip1 domain-containing protein</fullName>
    </recommendedName>
</protein>
<dbReference type="GO" id="GO:0016020">
    <property type="term" value="C:membrane"/>
    <property type="evidence" value="ECO:0007669"/>
    <property type="project" value="UniProtKB-SubCell"/>
</dbReference>
<dbReference type="InterPro" id="IPR006977">
    <property type="entry name" value="Yip1_dom"/>
</dbReference>
<organism evidence="7 8">
    <name type="scientific">Phaeobacter gallaeciensis</name>
    <dbReference type="NCBI Taxonomy" id="60890"/>
    <lineage>
        <taxon>Bacteria</taxon>
        <taxon>Pseudomonadati</taxon>
        <taxon>Pseudomonadota</taxon>
        <taxon>Alphaproteobacteria</taxon>
        <taxon>Rhodobacterales</taxon>
        <taxon>Roseobacteraceae</taxon>
        <taxon>Phaeobacter</taxon>
    </lineage>
</organism>